<organism evidence="1 2">
    <name type="scientific">Pleionea mediterranea</name>
    <dbReference type="NCBI Taxonomy" id="523701"/>
    <lineage>
        <taxon>Bacteria</taxon>
        <taxon>Pseudomonadati</taxon>
        <taxon>Pseudomonadota</taxon>
        <taxon>Gammaproteobacteria</taxon>
        <taxon>Oceanospirillales</taxon>
        <taxon>Pleioneaceae</taxon>
        <taxon>Pleionea</taxon>
    </lineage>
</organism>
<dbReference type="AlphaFoldDB" id="A0A316FCT9"/>
<dbReference type="SUPFAM" id="SSF48150">
    <property type="entry name" value="DNA-glycosylase"/>
    <property type="match status" value="1"/>
</dbReference>
<evidence type="ECO:0000313" key="1">
    <source>
        <dbReference type="EMBL" id="PWK44421.1"/>
    </source>
</evidence>
<protein>
    <submittedName>
        <fullName evidence="1">DNA-3-methyladenine glycosylase I</fullName>
    </submittedName>
</protein>
<dbReference type="GO" id="GO:0008725">
    <property type="term" value="F:DNA-3-methyladenine glycosylase activity"/>
    <property type="evidence" value="ECO:0007669"/>
    <property type="project" value="InterPro"/>
</dbReference>
<evidence type="ECO:0000313" key="2">
    <source>
        <dbReference type="Proteomes" id="UP000245790"/>
    </source>
</evidence>
<dbReference type="Gene3D" id="1.10.340.30">
    <property type="entry name" value="Hypothetical protein, domain 2"/>
    <property type="match status" value="1"/>
</dbReference>
<dbReference type="GO" id="GO:0006284">
    <property type="term" value="P:base-excision repair"/>
    <property type="evidence" value="ECO:0007669"/>
    <property type="project" value="InterPro"/>
</dbReference>
<dbReference type="PANTHER" id="PTHR30037">
    <property type="entry name" value="DNA-3-METHYLADENINE GLYCOSYLASE 1"/>
    <property type="match status" value="1"/>
</dbReference>
<comment type="caution">
    <text evidence="1">The sequence shown here is derived from an EMBL/GenBank/DDBJ whole genome shotgun (WGS) entry which is preliminary data.</text>
</comment>
<dbReference type="InterPro" id="IPR011257">
    <property type="entry name" value="DNA_glycosylase"/>
</dbReference>
<gene>
    <name evidence="1" type="ORF">C8D97_11523</name>
</gene>
<dbReference type="EMBL" id="QGGU01000015">
    <property type="protein sequence ID" value="PWK44421.1"/>
    <property type="molecule type" value="Genomic_DNA"/>
</dbReference>
<proteinExistence type="predicted"/>
<name>A0A316FCT9_9GAMM</name>
<dbReference type="Proteomes" id="UP000245790">
    <property type="component" value="Unassembled WGS sequence"/>
</dbReference>
<accession>A0A316FCT9</accession>
<dbReference type="InterPro" id="IPR052891">
    <property type="entry name" value="DNA-3mA_glycosylase"/>
</dbReference>
<keyword evidence="2" id="KW-1185">Reference proteome</keyword>
<dbReference type="PANTHER" id="PTHR30037:SF3">
    <property type="entry name" value="BLR0857 PROTEIN"/>
    <property type="match status" value="1"/>
</dbReference>
<dbReference type="InterPro" id="IPR005019">
    <property type="entry name" value="Adenine_glyco"/>
</dbReference>
<dbReference type="Pfam" id="PF03352">
    <property type="entry name" value="Adenine_glyco"/>
    <property type="match status" value="1"/>
</dbReference>
<reference evidence="1 2" key="1">
    <citation type="submission" date="2018-05" db="EMBL/GenBank/DDBJ databases">
        <title>Genomic Encyclopedia of Type Strains, Phase IV (KMG-IV): sequencing the most valuable type-strain genomes for metagenomic binning, comparative biology and taxonomic classification.</title>
        <authorList>
            <person name="Goeker M."/>
        </authorList>
    </citation>
    <scope>NUCLEOTIDE SEQUENCE [LARGE SCALE GENOMIC DNA]</scope>
    <source>
        <strain evidence="1 2">DSM 25350</strain>
    </source>
</reference>
<sequence>MSVSLESFETIYQRAAERKGGEKSLESLLSKPLSQKQLLKLTDAKILSEMTKKVFQSGFVWRVVQNKWPSFEEVFFNFDIEKLLMMPPDMVERKATDKRIIRNLTKVKSIQNNALMINEITKEHGNFVSWLANWPVDNMIGLWNELKKRGDRLGGNTGPYALRAIGKDTFLLTRDVEAYFRNHQIIDGGLRSKKSLKTIQNSFNQWHQTSGRSMQELSMLVSFGVGENRV</sequence>